<reference evidence="4 5" key="1">
    <citation type="submission" date="2023-05" db="EMBL/GenBank/DDBJ databases">
        <title>Pseudodonghicola sp. nov.</title>
        <authorList>
            <person name="Huang J."/>
        </authorList>
    </citation>
    <scope>NUCLEOTIDE SEQUENCE [LARGE SCALE GENOMIC DNA]</scope>
    <source>
        <strain evidence="4 5">IC7</strain>
    </source>
</reference>
<evidence type="ECO:0000259" key="3">
    <source>
        <dbReference type="Pfam" id="PF02826"/>
    </source>
</evidence>
<gene>
    <name evidence="4" type="ORF">QO033_14610</name>
</gene>
<evidence type="ECO:0000256" key="2">
    <source>
        <dbReference type="ARBA" id="ARBA00023027"/>
    </source>
</evidence>
<comment type="caution">
    <text evidence="4">The sequence shown here is derived from an EMBL/GenBank/DDBJ whole genome shotgun (WGS) entry which is preliminary data.</text>
</comment>
<evidence type="ECO:0000256" key="1">
    <source>
        <dbReference type="ARBA" id="ARBA00023002"/>
    </source>
</evidence>
<dbReference type="InterPro" id="IPR029753">
    <property type="entry name" value="D-isomer_DH_CS"/>
</dbReference>
<dbReference type="SUPFAM" id="SSF51735">
    <property type="entry name" value="NAD(P)-binding Rossmann-fold domains"/>
    <property type="match status" value="1"/>
</dbReference>
<dbReference type="InterPro" id="IPR036291">
    <property type="entry name" value="NAD(P)-bd_dom_sf"/>
</dbReference>
<organism evidence="4 5">
    <name type="scientific">Pseudodonghicola flavimaris</name>
    <dbReference type="NCBI Taxonomy" id="3050036"/>
    <lineage>
        <taxon>Bacteria</taxon>
        <taxon>Pseudomonadati</taxon>
        <taxon>Pseudomonadota</taxon>
        <taxon>Alphaproteobacteria</taxon>
        <taxon>Rhodobacterales</taxon>
        <taxon>Paracoccaceae</taxon>
        <taxon>Pseudodonghicola</taxon>
    </lineage>
</organism>
<evidence type="ECO:0000313" key="5">
    <source>
        <dbReference type="Proteomes" id="UP001243757"/>
    </source>
</evidence>
<sequence>MTSSSSPRSATGRPVVVNQVDAEVGASLRAHPAEPVVIDLYDAETPPWELPEETEVLVTRPSIGWRKAPQEAAALPAGLRWVQTLSAGVEIYPRWLMDGRAFTCGRGVAAGAIAEYVMAALLDHAKGFRDLVVRDEASWKTRPEIGSLSGKTLGLLGYGAINQAIARRAQGFEMTVLASRRGAWDASDTLAAPAASPEALFAASDYLVVGMPLTDATRHMVNAALLAAAKPGLVLINVARGEIVDQEALCAALEAGQLGRAVLDVTTPEPLPDGHPLYAQAGVTITPHISWVSPDFMAGFLQDLGSNLSAYMAGAPLMNLVDTDRGY</sequence>
<proteinExistence type="predicted"/>
<dbReference type="Proteomes" id="UP001243757">
    <property type="component" value="Unassembled WGS sequence"/>
</dbReference>
<dbReference type="Pfam" id="PF02826">
    <property type="entry name" value="2-Hacid_dh_C"/>
    <property type="match status" value="1"/>
</dbReference>
<dbReference type="PANTHER" id="PTHR43333:SF1">
    <property type="entry name" value="D-ISOMER SPECIFIC 2-HYDROXYACID DEHYDROGENASE NAD-BINDING DOMAIN-CONTAINING PROTEIN"/>
    <property type="match status" value="1"/>
</dbReference>
<evidence type="ECO:0000313" key="4">
    <source>
        <dbReference type="EMBL" id="MDK3018914.1"/>
    </source>
</evidence>
<dbReference type="PANTHER" id="PTHR43333">
    <property type="entry name" value="2-HACID_DH_C DOMAIN-CONTAINING PROTEIN"/>
    <property type="match status" value="1"/>
</dbReference>
<accession>A0ABT7F3A3</accession>
<keyword evidence="2" id="KW-0520">NAD</keyword>
<dbReference type="EMBL" id="JASNJD010000010">
    <property type="protein sequence ID" value="MDK3018914.1"/>
    <property type="molecule type" value="Genomic_DNA"/>
</dbReference>
<dbReference type="PROSITE" id="PS00671">
    <property type="entry name" value="D_2_HYDROXYACID_DH_3"/>
    <property type="match status" value="1"/>
</dbReference>
<keyword evidence="5" id="KW-1185">Reference proteome</keyword>
<keyword evidence="1" id="KW-0560">Oxidoreductase</keyword>
<dbReference type="InterPro" id="IPR006140">
    <property type="entry name" value="D-isomer_DH_NAD-bd"/>
</dbReference>
<feature type="domain" description="D-isomer specific 2-hydroxyacid dehydrogenase NAD-binding" evidence="3">
    <location>
        <begin position="119"/>
        <end position="290"/>
    </location>
</feature>
<dbReference type="Gene3D" id="3.40.50.720">
    <property type="entry name" value="NAD(P)-binding Rossmann-like Domain"/>
    <property type="match status" value="2"/>
</dbReference>
<name>A0ABT7F3A3_9RHOB</name>
<protein>
    <submittedName>
        <fullName evidence="4">NAD(P)-dependent oxidoreductase</fullName>
    </submittedName>
</protein>
<dbReference type="RefSeq" id="WP_284481720.1">
    <property type="nucleotide sequence ID" value="NZ_JASNJD010000010.1"/>
</dbReference>